<evidence type="ECO:0000259" key="5">
    <source>
        <dbReference type="PROSITE" id="PS50931"/>
    </source>
</evidence>
<evidence type="ECO:0000256" key="4">
    <source>
        <dbReference type="ARBA" id="ARBA00023163"/>
    </source>
</evidence>
<dbReference type="GO" id="GO:0003677">
    <property type="term" value="F:DNA binding"/>
    <property type="evidence" value="ECO:0007669"/>
    <property type="project" value="UniProtKB-KW"/>
</dbReference>
<dbReference type="PANTHER" id="PTHR30419">
    <property type="entry name" value="HTH-TYPE TRANSCRIPTIONAL REGULATOR YBHD"/>
    <property type="match status" value="1"/>
</dbReference>
<keyword evidence="7" id="KW-1185">Reference proteome</keyword>
<dbReference type="Proteomes" id="UP000544134">
    <property type="component" value="Unassembled WGS sequence"/>
</dbReference>
<comment type="caution">
    <text evidence="6">The sequence shown here is derived from an EMBL/GenBank/DDBJ whole genome shotgun (WGS) entry which is preliminary data.</text>
</comment>
<reference evidence="6 7" key="1">
    <citation type="submission" date="2020-04" db="EMBL/GenBank/DDBJ databases">
        <title>Paraburkholderia sp. RP-4-7 isolated from soil.</title>
        <authorList>
            <person name="Dahal R.H."/>
        </authorList>
    </citation>
    <scope>NUCLEOTIDE SEQUENCE [LARGE SCALE GENOMIC DNA]</scope>
    <source>
        <strain evidence="6 7">RP-4-7</strain>
    </source>
</reference>
<dbReference type="Pfam" id="PF03466">
    <property type="entry name" value="LysR_substrate"/>
    <property type="match status" value="1"/>
</dbReference>
<evidence type="ECO:0000256" key="2">
    <source>
        <dbReference type="ARBA" id="ARBA00023015"/>
    </source>
</evidence>
<keyword evidence="4" id="KW-0804">Transcription</keyword>
<evidence type="ECO:0000313" key="6">
    <source>
        <dbReference type="EMBL" id="NML96612.1"/>
    </source>
</evidence>
<dbReference type="InterPro" id="IPR005119">
    <property type="entry name" value="LysR_subst-bd"/>
</dbReference>
<dbReference type="Pfam" id="PF00126">
    <property type="entry name" value="HTH_1"/>
    <property type="match status" value="1"/>
</dbReference>
<feature type="domain" description="HTH lysR-type" evidence="5">
    <location>
        <begin position="6"/>
        <end position="63"/>
    </location>
</feature>
<accession>A0A848I5T5</accession>
<gene>
    <name evidence="6" type="ORF">HHL24_01350</name>
</gene>
<dbReference type="SUPFAM" id="SSF53850">
    <property type="entry name" value="Periplasmic binding protein-like II"/>
    <property type="match status" value="1"/>
</dbReference>
<protein>
    <submittedName>
        <fullName evidence="6">LysR family transcriptional regulator</fullName>
    </submittedName>
</protein>
<dbReference type="AlphaFoldDB" id="A0A848I5T5"/>
<dbReference type="InterPro" id="IPR036390">
    <property type="entry name" value="WH_DNA-bd_sf"/>
</dbReference>
<keyword evidence="3" id="KW-0238">DNA-binding</keyword>
<evidence type="ECO:0000256" key="3">
    <source>
        <dbReference type="ARBA" id="ARBA00023125"/>
    </source>
</evidence>
<evidence type="ECO:0000313" key="7">
    <source>
        <dbReference type="Proteomes" id="UP000544134"/>
    </source>
</evidence>
<sequence>MNLHRLDLVSLSLFALIVRSGSISKGAELAHLAIGAASKRIADLESTIGAELFERHSRGITLTAAGEALKLHAQRILTDVDLMTADMSDYAAGVVGVVRLWANTSAVTQFLPSDIAAFNFTNPDIRIELEEQDSEQVALAVVDGAADFGIMADQMPTFGLQTMPYRQDHLVLVVPGGHPLTRRESVSFVDALEFDFVSLSRNTSLAKRLQAATAFSGGQLKLRIQVRSFDAMCLMVAAGLGIAVLPDAAVRPHLKSMDLHKIDLAEDWAHRELLICARDLNALRKPARLLVDHLTHAAPEATQAPAPAPAR</sequence>
<keyword evidence="2" id="KW-0805">Transcription regulation</keyword>
<dbReference type="GO" id="GO:0005829">
    <property type="term" value="C:cytosol"/>
    <property type="evidence" value="ECO:0007669"/>
    <property type="project" value="TreeGrafter"/>
</dbReference>
<evidence type="ECO:0000256" key="1">
    <source>
        <dbReference type="ARBA" id="ARBA00009437"/>
    </source>
</evidence>
<dbReference type="InterPro" id="IPR050950">
    <property type="entry name" value="HTH-type_LysR_regulators"/>
</dbReference>
<dbReference type="PANTHER" id="PTHR30419:SF2">
    <property type="entry name" value="LYSR FAMILY TRANSCRIPTIONAL REGULATOR"/>
    <property type="match status" value="1"/>
</dbReference>
<dbReference type="CDD" id="cd08421">
    <property type="entry name" value="PBP2_LTTR_like_1"/>
    <property type="match status" value="1"/>
</dbReference>
<proteinExistence type="inferred from homology"/>
<name>A0A848I5T5_9BURK</name>
<dbReference type="GO" id="GO:0003700">
    <property type="term" value="F:DNA-binding transcription factor activity"/>
    <property type="evidence" value="ECO:0007669"/>
    <property type="project" value="InterPro"/>
</dbReference>
<dbReference type="InterPro" id="IPR036388">
    <property type="entry name" value="WH-like_DNA-bd_sf"/>
</dbReference>
<dbReference type="Gene3D" id="3.40.190.290">
    <property type="match status" value="1"/>
</dbReference>
<dbReference type="Gene3D" id="1.10.10.10">
    <property type="entry name" value="Winged helix-like DNA-binding domain superfamily/Winged helix DNA-binding domain"/>
    <property type="match status" value="1"/>
</dbReference>
<dbReference type="SUPFAM" id="SSF46785">
    <property type="entry name" value="Winged helix' DNA-binding domain"/>
    <property type="match status" value="1"/>
</dbReference>
<dbReference type="PROSITE" id="PS50931">
    <property type="entry name" value="HTH_LYSR"/>
    <property type="match status" value="1"/>
</dbReference>
<dbReference type="RefSeq" id="WP_169483601.1">
    <property type="nucleotide sequence ID" value="NZ_JABBGJ010000002.1"/>
</dbReference>
<comment type="similarity">
    <text evidence="1">Belongs to the LysR transcriptional regulatory family.</text>
</comment>
<organism evidence="6 7">
    <name type="scientific">Paraburkholderia polaris</name>
    <dbReference type="NCBI Taxonomy" id="2728848"/>
    <lineage>
        <taxon>Bacteria</taxon>
        <taxon>Pseudomonadati</taxon>
        <taxon>Pseudomonadota</taxon>
        <taxon>Betaproteobacteria</taxon>
        <taxon>Burkholderiales</taxon>
        <taxon>Burkholderiaceae</taxon>
        <taxon>Paraburkholderia</taxon>
    </lineage>
</organism>
<dbReference type="InterPro" id="IPR000847">
    <property type="entry name" value="LysR_HTH_N"/>
</dbReference>
<dbReference type="EMBL" id="JABBGJ010000002">
    <property type="protein sequence ID" value="NML96612.1"/>
    <property type="molecule type" value="Genomic_DNA"/>
</dbReference>